<accession>A0A177YK84</accession>
<reference evidence="2 3" key="1">
    <citation type="submission" date="2016-03" db="EMBL/GenBank/DDBJ databases">
        <title>Genome sequence of Rhodococcus kyotonensis KB10.</title>
        <authorList>
            <person name="Jeong H."/>
            <person name="Hong C.E."/>
            <person name="Jo S.H."/>
            <person name="Park J.M."/>
        </authorList>
    </citation>
    <scope>NUCLEOTIDE SEQUENCE [LARGE SCALE GENOMIC DNA]</scope>
    <source>
        <strain evidence="2 3">KB10</strain>
    </source>
</reference>
<keyword evidence="3" id="KW-1185">Reference proteome</keyword>
<dbReference type="PANTHER" id="PTHR34219">
    <property type="entry name" value="IRON-REGULATED INNER MEMBRANE PROTEIN-RELATED"/>
    <property type="match status" value="1"/>
</dbReference>
<dbReference type="EMBL" id="LVHI01000007">
    <property type="protein sequence ID" value="OAK55957.1"/>
    <property type="molecule type" value="Genomic_DNA"/>
</dbReference>
<protein>
    <submittedName>
        <fullName evidence="2">Peptidase</fullName>
    </submittedName>
</protein>
<gene>
    <name evidence="2" type="ORF">A3K89_18790</name>
</gene>
<dbReference type="InterPro" id="IPR005625">
    <property type="entry name" value="PepSY-ass_TM"/>
</dbReference>
<dbReference type="Proteomes" id="UP000077519">
    <property type="component" value="Unassembled WGS sequence"/>
</dbReference>
<feature type="transmembrane region" description="Helical" evidence="1">
    <location>
        <begin position="395"/>
        <end position="424"/>
    </location>
</feature>
<sequence length="439" mass="46688">MRLHFYAGILIAPFILVAALSGGLYALAPTIESVVYRDLLTTESTGPTQSVAAQVRAAESERPDLTVAAVRPASEPGETSRVLFTDPSLGESKRLAVFVDPVTGESVGQSVVYGSSSSLPLRTWISEFHRHLHLGEPGRIYSELAASWMWIVALGGVVLWVRRYRRGGRLLTVDRSVSGRARTRNWHGAVGLWIAVGLVFLSATGLTWSKYAGENISDLRSALNWTTPATATSIGGSGAAAAGDHAGHDMSVSEVSRDVLDVNVGRIDSVLGTARSHGIDGKVEVSIPAEADTAFVVAQTRQPFALSTSSVAIDGATNAIVDDNDFADWPVAAKLAAWGIALHMGILFGVANQIVLALLALALVTVVVRGYLMWWKRRPTARPPRRGGLRGLPRAHVVAVVVAALVLGWYVPLLGISLLAFLLVDALVGLRPSTTLESK</sequence>
<feature type="transmembrane region" description="Helical" evidence="1">
    <location>
        <begin position="354"/>
        <end position="374"/>
    </location>
</feature>
<feature type="transmembrane region" description="Helical" evidence="1">
    <location>
        <begin position="7"/>
        <end position="28"/>
    </location>
</feature>
<feature type="transmembrane region" description="Helical" evidence="1">
    <location>
        <begin position="140"/>
        <end position="161"/>
    </location>
</feature>
<proteinExistence type="predicted"/>
<dbReference type="PANTHER" id="PTHR34219:SF1">
    <property type="entry name" value="PEPSY DOMAIN-CONTAINING PROTEIN"/>
    <property type="match status" value="1"/>
</dbReference>
<name>A0A177YK84_9NOCA</name>
<evidence type="ECO:0000313" key="2">
    <source>
        <dbReference type="EMBL" id="OAK55957.1"/>
    </source>
</evidence>
<keyword evidence="1" id="KW-1133">Transmembrane helix</keyword>
<evidence type="ECO:0000256" key="1">
    <source>
        <dbReference type="SAM" id="Phobius"/>
    </source>
</evidence>
<dbReference type="Pfam" id="PF03929">
    <property type="entry name" value="PepSY_TM"/>
    <property type="match status" value="1"/>
</dbReference>
<feature type="transmembrane region" description="Helical" evidence="1">
    <location>
        <begin position="190"/>
        <end position="209"/>
    </location>
</feature>
<comment type="caution">
    <text evidence="2">The sequence shown here is derived from an EMBL/GenBank/DDBJ whole genome shotgun (WGS) entry which is preliminary data.</text>
</comment>
<evidence type="ECO:0000313" key="3">
    <source>
        <dbReference type="Proteomes" id="UP000077519"/>
    </source>
</evidence>
<keyword evidence="1" id="KW-0472">Membrane</keyword>
<dbReference type="AlphaFoldDB" id="A0A177YK84"/>
<organism evidence="2 3">
    <name type="scientific">Rhodococcoides kyotonense</name>
    <dbReference type="NCBI Taxonomy" id="398843"/>
    <lineage>
        <taxon>Bacteria</taxon>
        <taxon>Bacillati</taxon>
        <taxon>Actinomycetota</taxon>
        <taxon>Actinomycetes</taxon>
        <taxon>Mycobacteriales</taxon>
        <taxon>Nocardiaceae</taxon>
        <taxon>Rhodococcoides</taxon>
    </lineage>
</organism>
<keyword evidence="1" id="KW-0812">Transmembrane</keyword>